<feature type="domain" description="ABC transporter" evidence="8">
    <location>
        <begin position="328"/>
        <end position="550"/>
    </location>
</feature>
<dbReference type="PROSITE" id="PS50893">
    <property type="entry name" value="ABC_TRANSPORTER_2"/>
    <property type="match status" value="1"/>
</dbReference>
<dbReference type="PROSITE" id="PS50929">
    <property type="entry name" value="ABC_TM1F"/>
    <property type="match status" value="1"/>
</dbReference>
<keyword evidence="3" id="KW-0547">Nucleotide-binding</keyword>
<dbReference type="Gene3D" id="3.40.50.300">
    <property type="entry name" value="P-loop containing nucleotide triphosphate hydrolases"/>
    <property type="match status" value="1"/>
</dbReference>
<dbReference type="InterPro" id="IPR036640">
    <property type="entry name" value="ABC1_TM_sf"/>
</dbReference>
<dbReference type="EMBL" id="CP003389">
    <property type="protein sequence ID" value="AFE10444.1"/>
    <property type="molecule type" value="Genomic_DNA"/>
</dbReference>
<dbReference type="GO" id="GO:0034040">
    <property type="term" value="F:ATPase-coupled lipid transmembrane transporter activity"/>
    <property type="evidence" value="ECO:0007669"/>
    <property type="project" value="TreeGrafter"/>
</dbReference>
<dbReference type="STRING" id="1144275.COCOR_04413"/>
<dbReference type="OrthoDB" id="9760776at2"/>
<dbReference type="GO" id="GO:1904680">
    <property type="term" value="F:peptide transmembrane transporter activity"/>
    <property type="evidence" value="ECO:0007669"/>
    <property type="project" value="InterPro"/>
</dbReference>
<organism evidence="10 11">
    <name type="scientific">Corallococcus coralloides (strain ATCC 25202 / DSM 2259 / NBRC 100086 / M2)</name>
    <name type="common">Myxococcus coralloides</name>
    <dbReference type="NCBI Taxonomy" id="1144275"/>
    <lineage>
        <taxon>Bacteria</taxon>
        <taxon>Pseudomonadati</taxon>
        <taxon>Myxococcota</taxon>
        <taxon>Myxococcia</taxon>
        <taxon>Myxococcales</taxon>
        <taxon>Cystobacterineae</taxon>
        <taxon>Myxococcaceae</taxon>
        <taxon>Corallococcus</taxon>
    </lineage>
</organism>
<dbReference type="PANTHER" id="PTHR24221">
    <property type="entry name" value="ATP-BINDING CASSETTE SUB-FAMILY B"/>
    <property type="match status" value="1"/>
</dbReference>
<dbReference type="RefSeq" id="WP_014397222.1">
    <property type="nucleotide sequence ID" value="NC_017030.1"/>
</dbReference>
<dbReference type="InterPro" id="IPR003439">
    <property type="entry name" value="ABC_transporter-like_ATP-bd"/>
</dbReference>
<evidence type="ECO:0000256" key="2">
    <source>
        <dbReference type="ARBA" id="ARBA00022692"/>
    </source>
</evidence>
<dbReference type="Pfam" id="PF00005">
    <property type="entry name" value="ABC_tran"/>
    <property type="match status" value="1"/>
</dbReference>
<evidence type="ECO:0000313" key="10">
    <source>
        <dbReference type="EMBL" id="AFE10444.1"/>
    </source>
</evidence>
<keyword evidence="5 7" id="KW-1133">Transmembrane helix</keyword>
<evidence type="ECO:0000313" key="11">
    <source>
        <dbReference type="Proteomes" id="UP000007587"/>
    </source>
</evidence>
<dbReference type="eggNOG" id="COG4615">
    <property type="taxonomic scope" value="Bacteria"/>
</dbReference>
<dbReference type="GO" id="GO:0016887">
    <property type="term" value="F:ATP hydrolysis activity"/>
    <property type="evidence" value="ECO:0007669"/>
    <property type="project" value="InterPro"/>
</dbReference>
<evidence type="ECO:0000256" key="7">
    <source>
        <dbReference type="SAM" id="Phobius"/>
    </source>
</evidence>
<dbReference type="CDD" id="cd03228">
    <property type="entry name" value="ABCC_MRP_Like"/>
    <property type="match status" value="1"/>
</dbReference>
<keyword evidence="11" id="KW-1185">Reference proteome</keyword>
<sequence length="550" mass="60148">MKFLALLFRTSPASLILVTLFGLLSGASNAGLIALINHALASQLQVGSAVALGFVGLGVLTLLLRYGTQALVNKLNGDALFDMRMRLARQVVATPLRRLEEQGIPNVMTVLTEDLFVISTALGVLPRFLTNIAIALGCCVYLAWLSWQLLVGLLLVIALSVVGYRLLARSAIRDLQRTREHQGALYKQLRGLTEGIKELKLHQERRAAFLTEEVEATSSLVRALQIRIGNVFAATGSLGMLLSFAFVGALIFVMPGLGWVQPSVLVGYCIAALYLQQPLQSVMETLPILSRGDVSWTKVHQLGLTLDSLGSDAPALPERGHRATFQTVELVGVTHTYYREESDGHFVVGPIHLRMHAGELIFLVGGNGSGKTTLAKLLTGLYQPEGGQILVDGQPITEQTQESYRQLFSAVFSDFYLFERLLGLVGEGTASQVQHYLSLLQLSRKVRIDGGVLSTTELSLGQRKRLALLTAYLEDRPIYLFDEWAADQDPAFKAVFYTELLPELKRKGKTVVVISHDDRYFGVADRVLRLDAGKLVAPAESAPALQERAS</sequence>
<dbReference type="InterPro" id="IPR005898">
    <property type="entry name" value="Cyc_pep_transpt_SyrD/YojI"/>
</dbReference>
<dbReference type="InterPro" id="IPR011527">
    <property type="entry name" value="ABC1_TM_dom"/>
</dbReference>
<keyword evidence="2 7" id="KW-0812">Transmembrane</keyword>
<comment type="subcellular location">
    <subcellularLocation>
        <location evidence="1">Cell membrane</location>
        <topology evidence="1">Multi-pass membrane protein</topology>
    </subcellularLocation>
</comment>
<dbReference type="InterPro" id="IPR017871">
    <property type="entry name" value="ABC_transporter-like_CS"/>
</dbReference>
<evidence type="ECO:0000256" key="5">
    <source>
        <dbReference type="ARBA" id="ARBA00022989"/>
    </source>
</evidence>
<feature type="domain" description="ABC transmembrane type-1" evidence="9">
    <location>
        <begin position="16"/>
        <end position="291"/>
    </location>
</feature>
<dbReference type="InParanoid" id="H8MF94"/>
<dbReference type="Proteomes" id="UP000007587">
    <property type="component" value="Chromosome"/>
</dbReference>
<reference evidence="10 11" key="1">
    <citation type="journal article" date="2012" name="J. Bacteriol.">
        <title>Complete Genome Sequence of the Fruiting Myxobacterium Corallococcus coralloides DSM 2259.</title>
        <authorList>
            <person name="Huntley S."/>
            <person name="Zhang Y."/>
            <person name="Treuner-Lange A."/>
            <person name="Kneip S."/>
            <person name="Sensen C.W."/>
            <person name="Sogaard-Andersen L."/>
        </authorList>
    </citation>
    <scope>NUCLEOTIDE SEQUENCE [LARGE SCALE GENOMIC DNA]</scope>
    <source>
        <strain evidence="11">ATCC 25202 / DSM 2259 / NBRC 100086 / M2</strain>
    </source>
</reference>
<name>H8MF94_CORCM</name>
<gene>
    <name evidence="10" type="primary">syrD</name>
    <name evidence="10" type="ordered locus">COCOR_04413</name>
</gene>
<dbReference type="PANTHER" id="PTHR24221:SF654">
    <property type="entry name" value="ATP-BINDING CASSETTE SUB-FAMILY B MEMBER 6"/>
    <property type="match status" value="1"/>
</dbReference>
<keyword evidence="6 7" id="KW-0472">Membrane</keyword>
<feature type="transmembrane region" description="Helical" evidence="7">
    <location>
        <begin position="231"/>
        <end position="253"/>
    </location>
</feature>
<dbReference type="SUPFAM" id="SSF52540">
    <property type="entry name" value="P-loop containing nucleoside triphosphate hydrolases"/>
    <property type="match status" value="1"/>
</dbReference>
<dbReference type="SMART" id="SM00382">
    <property type="entry name" value="AAA"/>
    <property type="match status" value="1"/>
</dbReference>
<dbReference type="GO" id="GO:0015833">
    <property type="term" value="P:peptide transport"/>
    <property type="evidence" value="ECO:0007669"/>
    <property type="project" value="InterPro"/>
</dbReference>
<dbReference type="Pfam" id="PF00664">
    <property type="entry name" value="ABC_membrane"/>
    <property type="match status" value="1"/>
</dbReference>
<dbReference type="HOGENOM" id="CLU_023671_2_1_7"/>
<evidence type="ECO:0000259" key="9">
    <source>
        <dbReference type="PROSITE" id="PS50929"/>
    </source>
</evidence>
<dbReference type="InterPro" id="IPR027417">
    <property type="entry name" value="P-loop_NTPase"/>
</dbReference>
<dbReference type="NCBIfam" id="TIGR01194">
    <property type="entry name" value="cyc_pep_trnsptr"/>
    <property type="match status" value="1"/>
</dbReference>
<proteinExistence type="predicted"/>
<dbReference type="SUPFAM" id="SSF90123">
    <property type="entry name" value="ABC transporter transmembrane region"/>
    <property type="match status" value="1"/>
</dbReference>
<evidence type="ECO:0000256" key="1">
    <source>
        <dbReference type="ARBA" id="ARBA00004651"/>
    </source>
</evidence>
<accession>H8MF94</accession>
<feature type="transmembrane region" description="Helical" evidence="7">
    <location>
        <begin position="46"/>
        <end position="64"/>
    </location>
</feature>
<evidence type="ECO:0000256" key="4">
    <source>
        <dbReference type="ARBA" id="ARBA00022840"/>
    </source>
</evidence>
<evidence type="ECO:0000259" key="8">
    <source>
        <dbReference type="PROSITE" id="PS50893"/>
    </source>
</evidence>
<feature type="transmembrane region" description="Helical" evidence="7">
    <location>
        <begin position="115"/>
        <end position="143"/>
    </location>
</feature>
<dbReference type="InterPro" id="IPR003593">
    <property type="entry name" value="AAA+_ATPase"/>
</dbReference>
<dbReference type="InterPro" id="IPR039421">
    <property type="entry name" value="Type_1_exporter"/>
</dbReference>
<protein>
    <submittedName>
        <fullName evidence="10">ABC transporter ATP-binding protein</fullName>
    </submittedName>
</protein>
<dbReference type="KEGG" id="ccx:COCOR_04413"/>
<feature type="transmembrane region" description="Helical" evidence="7">
    <location>
        <begin position="149"/>
        <end position="167"/>
    </location>
</feature>
<evidence type="ECO:0000256" key="6">
    <source>
        <dbReference type="ARBA" id="ARBA00023136"/>
    </source>
</evidence>
<dbReference type="GO" id="GO:0005886">
    <property type="term" value="C:plasma membrane"/>
    <property type="evidence" value="ECO:0007669"/>
    <property type="project" value="UniProtKB-SubCell"/>
</dbReference>
<dbReference type="GO" id="GO:0005524">
    <property type="term" value="F:ATP binding"/>
    <property type="evidence" value="ECO:0007669"/>
    <property type="project" value="UniProtKB-KW"/>
</dbReference>
<keyword evidence="4 10" id="KW-0067">ATP-binding</keyword>
<dbReference type="PROSITE" id="PS00211">
    <property type="entry name" value="ABC_TRANSPORTER_1"/>
    <property type="match status" value="1"/>
</dbReference>
<dbReference type="GO" id="GO:0140359">
    <property type="term" value="F:ABC-type transporter activity"/>
    <property type="evidence" value="ECO:0007669"/>
    <property type="project" value="InterPro"/>
</dbReference>
<evidence type="ECO:0000256" key="3">
    <source>
        <dbReference type="ARBA" id="ARBA00022741"/>
    </source>
</evidence>
<reference evidence="11" key="2">
    <citation type="submission" date="2012-03" db="EMBL/GenBank/DDBJ databases">
        <title>Genome sequence of the fruiting myxobacterium Corallococcus coralloides DSM 2259.</title>
        <authorList>
            <person name="Huntley S."/>
            <person name="Zhang Y."/>
            <person name="Treuner-Lange A."/>
            <person name="Sensen C.W."/>
            <person name="Sogaard-Andersen L."/>
        </authorList>
    </citation>
    <scope>NUCLEOTIDE SEQUENCE [LARGE SCALE GENOMIC DNA]</scope>
    <source>
        <strain evidence="11">ATCC 25202 / DSM 2259 / NBRC 100086 / M2</strain>
    </source>
</reference>
<dbReference type="AlphaFoldDB" id="H8MF94"/>
<dbReference type="Gene3D" id="1.20.1560.10">
    <property type="entry name" value="ABC transporter type 1, transmembrane domain"/>
    <property type="match status" value="1"/>
</dbReference>